<dbReference type="Proteomes" id="UP000652761">
    <property type="component" value="Unassembled WGS sequence"/>
</dbReference>
<keyword evidence="2" id="KW-0472">Membrane</keyword>
<organism evidence="3 4">
    <name type="scientific">Colocasia esculenta</name>
    <name type="common">Wild taro</name>
    <name type="synonym">Arum esculentum</name>
    <dbReference type="NCBI Taxonomy" id="4460"/>
    <lineage>
        <taxon>Eukaryota</taxon>
        <taxon>Viridiplantae</taxon>
        <taxon>Streptophyta</taxon>
        <taxon>Embryophyta</taxon>
        <taxon>Tracheophyta</taxon>
        <taxon>Spermatophyta</taxon>
        <taxon>Magnoliopsida</taxon>
        <taxon>Liliopsida</taxon>
        <taxon>Araceae</taxon>
        <taxon>Aroideae</taxon>
        <taxon>Colocasieae</taxon>
        <taxon>Colocasia</taxon>
    </lineage>
</organism>
<dbReference type="AlphaFoldDB" id="A0A843VJ95"/>
<evidence type="ECO:0000313" key="3">
    <source>
        <dbReference type="EMBL" id="MQL98902.1"/>
    </source>
</evidence>
<evidence type="ECO:0000256" key="2">
    <source>
        <dbReference type="SAM" id="Phobius"/>
    </source>
</evidence>
<comment type="caution">
    <text evidence="3">The sequence shown here is derived from an EMBL/GenBank/DDBJ whole genome shotgun (WGS) entry which is preliminary data.</text>
</comment>
<gene>
    <name evidence="3" type="ORF">Taro_031615</name>
</gene>
<evidence type="ECO:0000256" key="1">
    <source>
        <dbReference type="SAM" id="MobiDB-lite"/>
    </source>
</evidence>
<sequence>MGSRSCYRYLADVVFMAAACRSLGSQLTSALGRRRSPKSRSGRDGGTRRDPNHCAFLKGFSPNRAEEALLGQGELLWGSFGLLEVLEVRGACSRREVVAWSGGNVKGSTVFVFFMKCGTIEVYVVFLDTLTPMFELYVRVLRPETLEVPGMDLQLCVCRCGVARYGVPCYGTGLLVVSVLVVWCDLPLIVFSPFSAFDVVWFGVLRASFWLAVLLPTYLRLACEAYSLGVTVDERTSGVSSFFLPSKGELLWGSFGRLEVLEVRGECSCREVVAWSGGNAEGSLVFAFFVKCGIVEVCVDFLDTLTPVFELVLRPETLEMPGMDLQLCVCRCGVARYGVPCYGTGLLVVSVLVPCGSGYLYPVWVMVCGAFDVVWFGVLRASFWLAVLLPTYLRLSCEAYSLGVTVDERTSGVSSFFLPSKVMFD</sequence>
<name>A0A843VJ95_COLES</name>
<proteinExistence type="predicted"/>
<feature type="compositionally biased region" description="Basic and acidic residues" evidence="1">
    <location>
        <begin position="41"/>
        <end position="51"/>
    </location>
</feature>
<keyword evidence="2" id="KW-1133">Transmembrane helix</keyword>
<dbReference type="EMBL" id="NMUH01002258">
    <property type="protein sequence ID" value="MQL98902.1"/>
    <property type="molecule type" value="Genomic_DNA"/>
</dbReference>
<reference evidence="3" key="1">
    <citation type="submission" date="2017-07" db="EMBL/GenBank/DDBJ databases">
        <title>Taro Niue Genome Assembly and Annotation.</title>
        <authorList>
            <person name="Atibalentja N."/>
            <person name="Keating K."/>
            <person name="Fields C.J."/>
        </authorList>
    </citation>
    <scope>NUCLEOTIDE SEQUENCE</scope>
    <source>
        <strain evidence="3">Niue_2</strain>
        <tissue evidence="3">Leaf</tissue>
    </source>
</reference>
<evidence type="ECO:0000313" key="4">
    <source>
        <dbReference type="Proteomes" id="UP000652761"/>
    </source>
</evidence>
<feature type="transmembrane region" description="Helical" evidence="2">
    <location>
        <begin position="341"/>
        <end position="361"/>
    </location>
</feature>
<feature type="transmembrane region" description="Helical" evidence="2">
    <location>
        <begin position="174"/>
        <end position="194"/>
    </location>
</feature>
<keyword evidence="4" id="KW-1185">Reference proteome</keyword>
<feature type="transmembrane region" description="Helical" evidence="2">
    <location>
        <begin position="373"/>
        <end position="393"/>
    </location>
</feature>
<accession>A0A843VJ95</accession>
<feature type="transmembrane region" description="Helical" evidence="2">
    <location>
        <begin position="200"/>
        <end position="219"/>
    </location>
</feature>
<feature type="region of interest" description="Disordered" evidence="1">
    <location>
        <begin position="30"/>
        <end position="51"/>
    </location>
</feature>
<keyword evidence="2" id="KW-0812">Transmembrane</keyword>
<protein>
    <submittedName>
        <fullName evidence="3">Uncharacterized protein</fullName>
    </submittedName>
</protein>